<dbReference type="SUPFAM" id="SSF53659">
    <property type="entry name" value="Isocitrate/Isopropylmalate dehydrogenase-like"/>
    <property type="match status" value="1"/>
</dbReference>
<keyword evidence="11" id="KW-0012">Acyltransferase</keyword>
<evidence type="ECO:0000256" key="8">
    <source>
        <dbReference type="ARBA" id="ARBA00024069"/>
    </source>
</evidence>
<organism evidence="11 12">
    <name type="scientific">Cellvibrio zantedeschiae</name>
    <dbReference type="NCBI Taxonomy" id="1237077"/>
    <lineage>
        <taxon>Bacteria</taxon>
        <taxon>Pseudomonadati</taxon>
        <taxon>Pseudomonadota</taxon>
        <taxon>Gammaproteobacteria</taxon>
        <taxon>Cellvibrionales</taxon>
        <taxon>Cellvibrionaceae</taxon>
        <taxon>Cellvibrio</taxon>
    </lineage>
</organism>
<comment type="subunit">
    <text evidence="9 10">Homodimer. Probably interacts with PlsY.</text>
</comment>
<evidence type="ECO:0000256" key="5">
    <source>
        <dbReference type="ARBA" id="ARBA00023098"/>
    </source>
</evidence>
<dbReference type="GO" id="GO:0016746">
    <property type="term" value="F:acyltransferase activity"/>
    <property type="evidence" value="ECO:0007669"/>
    <property type="project" value="UniProtKB-KW"/>
</dbReference>
<evidence type="ECO:0000256" key="1">
    <source>
        <dbReference type="ARBA" id="ARBA00001232"/>
    </source>
</evidence>
<dbReference type="Proteomes" id="UP000619761">
    <property type="component" value="Unassembled WGS sequence"/>
</dbReference>
<dbReference type="PANTHER" id="PTHR30100:SF1">
    <property type="entry name" value="PHOSPHATE ACYLTRANSFERASE"/>
    <property type="match status" value="1"/>
</dbReference>
<evidence type="ECO:0000256" key="7">
    <source>
        <dbReference type="ARBA" id="ARBA00023264"/>
    </source>
</evidence>
<comment type="subcellular location">
    <subcellularLocation>
        <location evidence="10">Cytoplasm</location>
    </subcellularLocation>
    <text evidence="10">Associated with the membrane possibly through PlsY.</text>
</comment>
<protein>
    <recommendedName>
        <fullName evidence="8 10">Phosphate acyltransferase</fullName>
        <ecNumber evidence="8 10">2.3.1.274</ecNumber>
    </recommendedName>
    <alternativeName>
        <fullName evidence="10">Acyl-ACP phosphotransacylase</fullName>
    </alternativeName>
    <alternativeName>
        <fullName evidence="10">Acyl-[acyl-carrier-protein]--phosphate acyltransferase</fullName>
    </alternativeName>
    <alternativeName>
        <fullName evidence="10">Phosphate-acyl-ACP acyltransferase</fullName>
    </alternativeName>
</protein>
<keyword evidence="6 10" id="KW-0594">Phospholipid biosynthesis</keyword>
<evidence type="ECO:0000256" key="6">
    <source>
        <dbReference type="ARBA" id="ARBA00023209"/>
    </source>
</evidence>
<evidence type="ECO:0000256" key="9">
    <source>
        <dbReference type="ARBA" id="ARBA00046608"/>
    </source>
</evidence>
<keyword evidence="3 10" id="KW-0444">Lipid biosynthesis</keyword>
<reference evidence="12" key="1">
    <citation type="journal article" date="2019" name="Int. J. Syst. Evol. Microbiol.">
        <title>The Global Catalogue of Microorganisms (GCM) 10K type strain sequencing project: providing services to taxonomists for standard genome sequencing and annotation.</title>
        <authorList>
            <consortium name="The Broad Institute Genomics Platform"/>
            <consortium name="The Broad Institute Genome Sequencing Center for Infectious Disease"/>
            <person name="Wu L."/>
            <person name="Ma J."/>
        </authorList>
    </citation>
    <scope>NUCLEOTIDE SEQUENCE [LARGE SCALE GENOMIC DNA]</scope>
    <source>
        <strain evidence="12">KCTC 32239</strain>
    </source>
</reference>
<keyword evidence="12" id="KW-1185">Reference proteome</keyword>
<comment type="similarity">
    <text evidence="10">Belongs to the PlsX family.</text>
</comment>
<sequence>MSGDLGPRVAISAAQNFTARFTDVDIVLVGNEQQLLTFSSVKKLSRQRISILNATEVVAMDEDPLHALRHKKSSSMWLAIQTLNNNDTDACVSAGNTGALLAMGKYLLKTFPGVERPAICKAMPVEQGQTYLLDLGANTNCTPEQLYQFALMGKILASSTNTNPRVGLLNIGTESTKGTEVIKAAQDLLQDDSRLNFAGYIEANKIFTGEMDVIVCDGFHGNVALKTCEGTARFIAKKIQAAFKRNWFTRIAGGIIWPLLKQLRTELDPSMYNGASFLGLQKVLVKSHGNANKRAFMQALIVAREQVIQNIPARIQQELSNESFSSQQ</sequence>
<keyword evidence="2 10" id="KW-0963">Cytoplasm</keyword>
<dbReference type="EMBL" id="BMYZ01000001">
    <property type="protein sequence ID" value="GGY70552.1"/>
    <property type="molecule type" value="Genomic_DNA"/>
</dbReference>
<keyword evidence="5 10" id="KW-0443">Lipid metabolism</keyword>
<comment type="catalytic activity">
    <reaction evidence="1 10">
        <text>a fatty acyl-[ACP] + phosphate = an acyl phosphate + holo-[ACP]</text>
        <dbReference type="Rhea" id="RHEA:42292"/>
        <dbReference type="Rhea" id="RHEA-COMP:9685"/>
        <dbReference type="Rhea" id="RHEA-COMP:14125"/>
        <dbReference type="ChEBI" id="CHEBI:43474"/>
        <dbReference type="ChEBI" id="CHEBI:59918"/>
        <dbReference type="ChEBI" id="CHEBI:64479"/>
        <dbReference type="ChEBI" id="CHEBI:138651"/>
        <dbReference type="EC" id="2.3.1.274"/>
    </reaction>
</comment>
<dbReference type="InterPro" id="IPR012281">
    <property type="entry name" value="Phospholipid_synth_PlsX-like"/>
</dbReference>
<dbReference type="NCBIfam" id="TIGR00182">
    <property type="entry name" value="plsX"/>
    <property type="match status" value="1"/>
</dbReference>
<comment type="pathway">
    <text evidence="10">Lipid metabolism; phospholipid metabolism.</text>
</comment>
<comment type="caution">
    <text evidence="11">The sequence shown here is derived from an EMBL/GenBank/DDBJ whole genome shotgun (WGS) entry which is preliminary data.</text>
</comment>
<evidence type="ECO:0000256" key="10">
    <source>
        <dbReference type="HAMAP-Rule" id="MF_00019"/>
    </source>
</evidence>
<comment type="function">
    <text evidence="10">Catalyzes the reversible formation of acyl-phosphate (acyl-PO(4)) from acyl-[acyl-carrier-protein] (acyl-ACP). This enzyme utilizes acyl-ACP as fatty acyl donor, but not acyl-CoA.</text>
</comment>
<name>A0ABQ3AY57_9GAMM</name>
<dbReference type="InterPro" id="IPR003664">
    <property type="entry name" value="FA_synthesis"/>
</dbReference>
<evidence type="ECO:0000313" key="12">
    <source>
        <dbReference type="Proteomes" id="UP000619761"/>
    </source>
</evidence>
<dbReference type="PANTHER" id="PTHR30100">
    <property type="entry name" value="FATTY ACID/PHOSPHOLIPID SYNTHESIS PROTEIN PLSX"/>
    <property type="match status" value="1"/>
</dbReference>
<gene>
    <name evidence="10 11" type="primary">plsX</name>
    <name evidence="11" type="ORF">GCM10011613_13810</name>
</gene>
<dbReference type="Pfam" id="PF02504">
    <property type="entry name" value="FA_synthesis"/>
    <property type="match status" value="1"/>
</dbReference>
<dbReference type="HAMAP" id="MF_00019">
    <property type="entry name" value="PlsX"/>
    <property type="match status" value="1"/>
</dbReference>
<accession>A0ABQ3AY57</accession>
<evidence type="ECO:0000256" key="4">
    <source>
        <dbReference type="ARBA" id="ARBA00022679"/>
    </source>
</evidence>
<dbReference type="PIRSF" id="PIRSF002465">
    <property type="entry name" value="Phsphlp_syn_PlsX"/>
    <property type="match status" value="1"/>
</dbReference>
<dbReference type="EC" id="2.3.1.274" evidence="8 10"/>
<keyword evidence="4 10" id="KW-0808">Transferase</keyword>
<evidence type="ECO:0000256" key="2">
    <source>
        <dbReference type="ARBA" id="ARBA00022490"/>
    </source>
</evidence>
<dbReference type="Gene3D" id="3.40.718.10">
    <property type="entry name" value="Isopropylmalate Dehydrogenase"/>
    <property type="match status" value="1"/>
</dbReference>
<evidence type="ECO:0000256" key="3">
    <source>
        <dbReference type="ARBA" id="ARBA00022516"/>
    </source>
</evidence>
<evidence type="ECO:0000313" key="11">
    <source>
        <dbReference type="EMBL" id="GGY70552.1"/>
    </source>
</evidence>
<proteinExistence type="inferred from homology"/>
<keyword evidence="7 10" id="KW-1208">Phospholipid metabolism</keyword>